<dbReference type="Gene3D" id="1.10.10.10">
    <property type="entry name" value="Winged helix-like DNA-binding domain superfamily/Winged helix DNA-binding domain"/>
    <property type="match status" value="1"/>
</dbReference>
<sequence length="295" mass="33324">MYKELLNISGFRMVEAAARLQSYSKAAEELNVTQAAVSQQIRKIEAQIGCKLFYRQGRCMQLTYQGAVLTEAIQNGFELIVEGLKKIQYEPLPGKLTITTTQSFASLVLVPRMWKFSSAYPDIDLRIVTSKEVEDLRQGEIDIAIRYGYSEYPDYHCEVLINDPIVPLCSPAVAEVLDKSSPVSLKQSWLIDYSGVSYWPKWFEHIGIDPDISACQVLKVNNIDVAMSAVLAGHGVCLGSAKQAAHYLNEGMLVQPYEFGLMPGTQYRLMYDPQSPRLKRIELFSQWLHKEIESL</sequence>
<dbReference type="PROSITE" id="PS50931">
    <property type="entry name" value="HTH_LYSR"/>
    <property type="match status" value="1"/>
</dbReference>
<dbReference type="GO" id="GO:0003700">
    <property type="term" value="F:DNA-binding transcription factor activity"/>
    <property type="evidence" value="ECO:0007669"/>
    <property type="project" value="InterPro"/>
</dbReference>
<feature type="domain" description="HTH lysR-type" evidence="5">
    <location>
        <begin position="6"/>
        <end position="63"/>
    </location>
</feature>
<evidence type="ECO:0000313" key="7">
    <source>
        <dbReference type="Proteomes" id="UP000017820"/>
    </source>
</evidence>
<proteinExistence type="inferred from homology"/>
<dbReference type="Gene3D" id="3.40.190.10">
    <property type="entry name" value="Periplasmic binding protein-like II"/>
    <property type="match status" value="2"/>
</dbReference>
<protein>
    <submittedName>
        <fullName evidence="6">Transcriptional regulator</fullName>
    </submittedName>
</protein>
<dbReference type="InterPro" id="IPR000847">
    <property type="entry name" value="LysR_HTH_N"/>
</dbReference>
<dbReference type="InterPro" id="IPR036388">
    <property type="entry name" value="WH-like_DNA-bd_sf"/>
</dbReference>
<dbReference type="SUPFAM" id="SSF53850">
    <property type="entry name" value="Periplasmic binding protein-like II"/>
    <property type="match status" value="1"/>
</dbReference>
<dbReference type="InterPro" id="IPR058163">
    <property type="entry name" value="LysR-type_TF_proteobact-type"/>
</dbReference>
<evidence type="ECO:0000313" key="6">
    <source>
        <dbReference type="EMBL" id="ESP92490.1"/>
    </source>
</evidence>
<comment type="caution">
    <text evidence="6">The sequence shown here is derived from an EMBL/GenBank/DDBJ whole genome shotgun (WGS) entry which is preliminary data.</text>
</comment>
<dbReference type="InterPro" id="IPR005119">
    <property type="entry name" value="LysR_subst-bd"/>
</dbReference>
<keyword evidence="3" id="KW-0238">DNA-binding</keyword>
<dbReference type="Pfam" id="PF00126">
    <property type="entry name" value="HTH_1"/>
    <property type="match status" value="1"/>
</dbReference>
<evidence type="ECO:0000256" key="4">
    <source>
        <dbReference type="ARBA" id="ARBA00023163"/>
    </source>
</evidence>
<keyword evidence="4" id="KW-0804">Transcription</keyword>
<evidence type="ECO:0000256" key="3">
    <source>
        <dbReference type="ARBA" id="ARBA00023125"/>
    </source>
</evidence>
<dbReference type="AlphaFoldDB" id="V4HNV7"/>
<dbReference type="InterPro" id="IPR036390">
    <property type="entry name" value="WH_DNA-bd_sf"/>
</dbReference>
<gene>
    <name evidence="6" type="ORF">PL2TA16_04299</name>
</gene>
<organism evidence="6 7">
    <name type="scientific">Pseudoalteromonas luteoviolacea (strain 2ta16)</name>
    <dbReference type="NCBI Taxonomy" id="1353533"/>
    <lineage>
        <taxon>Bacteria</taxon>
        <taxon>Pseudomonadati</taxon>
        <taxon>Pseudomonadota</taxon>
        <taxon>Gammaproteobacteria</taxon>
        <taxon>Alteromonadales</taxon>
        <taxon>Pseudoalteromonadaceae</taxon>
        <taxon>Pseudoalteromonas</taxon>
    </lineage>
</organism>
<dbReference type="PRINTS" id="PR00039">
    <property type="entry name" value="HTHLYSR"/>
</dbReference>
<keyword evidence="2" id="KW-0805">Transcription regulation</keyword>
<dbReference type="RefSeq" id="WP_023400121.1">
    <property type="nucleotide sequence ID" value="NZ_AUSV01000051.1"/>
</dbReference>
<dbReference type="PANTHER" id="PTHR30537">
    <property type="entry name" value="HTH-TYPE TRANSCRIPTIONAL REGULATOR"/>
    <property type="match status" value="1"/>
</dbReference>
<reference evidence="6 7" key="1">
    <citation type="submission" date="2013-07" db="EMBL/GenBank/DDBJ databases">
        <title>Draft genome sequence of Pseudoalteromonas luteoviolacea 2ta16.</title>
        <authorList>
            <person name="Allen E.E."/>
            <person name="Azam F."/>
            <person name="Podell S."/>
        </authorList>
    </citation>
    <scope>NUCLEOTIDE SEQUENCE [LARGE SCALE GENOMIC DNA]</scope>
    <source>
        <strain evidence="6 7">2ta16</strain>
    </source>
</reference>
<dbReference type="GO" id="GO:0043565">
    <property type="term" value="F:sequence-specific DNA binding"/>
    <property type="evidence" value="ECO:0007669"/>
    <property type="project" value="TreeGrafter"/>
</dbReference>
<dbReference type="SUPFAM" id="SSF46785">
    <property type="entry name" value="Winged helix' DNA-binding domain"/>
    <property type="match status" value="1"/>
</dbReference>
<evidence type="ECO:0000259" key="5">
    <source>
        <dbReference type="PROSITE" id="PS50931"/>
    </source>
</evidence>
<dbReference type="PATRIC" id="fig|1353533.3.peg.3252"/>
<evidence type="ECO:0000256" key="1">
    <source>
        <dbReference type="ARBA" id="ARBA00009437"/>
    </source>
</evidence>
<dbReference type="Pfam" id="PF03466">
    <property type="entry name" value="LysR_substrate"/>
    <property type="match status" value="1"/>
</dbReference>
<dbReference type="PANTHER" id="PTHR30537:SF26">
    <property type="entry name" value="GLYCINE CLEAVAGE SYSTEM TRANSCRIPTIONAL ACTIVATOR"/>
    <property type="match status" value="1"/>
</dbReference>
<dbReference type="EMBL" id="AUSV01000051">
    <property type="protein sequence ID" value="ESP92490.1"/>
    <property type="molecule type" value="Genomic_DNA"/>
</dbReference>
<accession>V4HNV7</accession>
<evidence type="ECO:0000256" key="2">
    <source>
        <dbReference type="ARBA" id="ARBA00023015"/>
    </source>
</evidence>
<dbReference type="GO" id="GO:0006351">
    <property type="term" value="P:DNA-templated transcription"/>
    <property type="evidence" value="ECO:0007669"/>
    <property type="project" value="TreeGrafter"/>
</dbReference>
<dbReference type="CDD" id="cd08432">
    <property type="entry name" value="PBP2_GcdR_TrpI_HvrB_AmpR_like"/>
    <property type="match status" value="1"/>
</dbReference>
<comment type="similarity">
    <text evidence="1">Belongs to the LysR transcriptional regulatory family.</text>
</comment>
<name>V4HNV7_PSEL2</name>
<dbReference type="Proteomes" id="UP000017820">
    <property type="component" value="Unassembled WGS sequence"/>
</dbReference>